<sequence>MSGAQHRAGVQEKEGPWVGAGGPTAACTNDRQGVQSARAGPACRGPRLRDLALLGEGQGCLEMLSAQGGRLGTGTVGTEWDTETEGGVLPWPHGSWGELKYCRSSHGQGQLAPAPHTLETREALWVAGPTGSSRAPMSACLPGPPAGTHEWKGPDTLFPTQRPLSWAAVSKSLPPGAPGPHLSSGRVEAEHPAV</sequence>
<feature type="region of interest" description="Disordered" evidence="1">
    <location>
        <begin position="171"/>
        <end position="194"/>
    </location>
</feature>
<dbReference type="AlphaFoldDB" id="A0A834BP03"/>
<accession>A0A834BP03</accession>
<gene>
    <name evidence="2" type="ORF">HJG60_008096</name>
</gene>
<proteinExistence type="predicted"/>
<dbReference type="EMBL" id="JABVXQ010000001">
    <property type="protein sequence ID" value="KAF6131236.1"/>
    <property type="molecule type" value="Genomic_DNA"/>
</dbReference>
<evidence type="ECO:0000313" key="3">
    <source>
        <dbReference type="Proteomes" id="UP000664940"/>
    </source>
</evidence>
<evidence type="ECO:0000313" key="2">
    <source>
        <dbReference type="EMBL" id="KAF6131236.1"/>
    </source>
</evidence>
<protein>
    <submittedName>
        <fullName evidence="2">Uncharacterized protein</fullName>
    </submittedName>
</protein>
<feature type="region of interest" description="Disordered" evidence="1">
    <location>
        <begin position="1"/>
        <end position="42"/>
    </location>
</feature>
<reference evidence="2 3" key="1">
    <citation type="journal article" date="2020" name="Nature">
        <title>Six reference-quality genomes reveal evolution of bat adaptations.</title>
        <authorList>
            <person name="Jebb D."/>
            <person name="Huang Z."/>
            <person name="Pippel M."/>
            <person name="Hughes G.M."/>
            <person name="Lavrichenko K."/>
            <person name="Devanna P."/>
            <person name="Winkler S."/>
            <person name="Jermiin L.S."/>
            <person name="Skirmuntt E.C."/>
            <person name="Katzourakis A."/>
            <person name="Burkitt-Gray L."/>
            <person name="Ray D.A."/>
            <person name="Sullivan K.A.M."/>
            <person name="Roscito J.G."/>
            <person name="Kirilenko B.M."/>
            <person name="Davalos L.M."/>
            <person name="Corthals A.P."/>
            <person name="Power M.L."/>
            <person name="Jones G."/>
            <person name="Ransome R.D."/>
            <person name="Dechmann D.K.N."/>
            <person name="Locatelli A.G."/>
            <person name="Puechmaille S.J."/>
            <person name="Fedrigo O."/>
            <person name="Jarvis E.D."/>
            <person name="Hiller M."/>
            <person name="Vernes S.C."/>
            <person name="Myers E.W."/>
            <person name="Teeling E.C."/>
        </authorList>
    </citation>
    <scope>NUCLEOTIDE SEQUENCE [LARGE SCALE GENOMIC DNA]</scope>
    <source>
        <strain evidence="2">Bat1K_MPI-CBG_1</strain>
    </source>
</reference>
<comment type="caution">
    <text evidence="2">The sequence shown here is derived from an EMBL/GenBank/DDBJ whole genome shotgun (WGS) entry which is preliminary data.</text>
</comment>
<organism evidence="2 3">
    <name type="scientific">Phyllostomus discolor</name>
    <name type="common">pale spear-nosed bat</name>
    <dbReference type="NCBI Taxonomy" id="89673"/>
    <lineage>
        <taxon>Eukaryota</taxon>
        <taxon>Metazoa</taxon>
        <taxon>Chordata</taxon>
        <taxon>Craniata</taxon>
        <taxon>Vertebrata</taxon>
        <taxon>Euteleostomi</taxon>
        <taxon>Mammalia</taxon>
        <taxon>Eutheria</taxon>
        <taxon>Laurasiatheria</taxon>
        <taxon>Chiroptera</taxon>
        <taxon>Yangochiroptera</taxon>
        <taxon>Phyllostomidae</taxon>
        <taxon>Phyllostominae</taxon>
        <taxon>Phyllostomus</taxon>
    </lineage>
</organism>
<dbReference type="Proteomes" id="UP000664940">
    <property type="component" value="Unassembled WGS sequence"/>
</dbReference>
<feature type="compositionally biased region" description="Polar residues" evidence="1">
    <location>
        <begin position="26"/>
        <end position="35"/>
    </location>
</feature>
<evidence type="ECO:0000256" key="1">
    <source>
        <dbReference type="SAM" id="MobiDB-lite"/>
    </source>
</evidence>
<name>A0A834BP03_9CHIR</name>